<dbReference type="GO" id="GO:0008380">
    <property type="term" value="P:RNA splicing"/>
    <property type="evidence" value="ECO:0007669"/>
    <property type="project" value="UniProtKB-KW"/>
</dbReference>
<dbReference type="Pfam" id="PF00076">
    <property type="entry name" value="RRM_1"/>
    <property type="match status" value="1"/>
</dbReference>
<dbReference type="InterPro" id="IPR035979">
    <property type="entry name" value="RBD_domain_sf"/>
</dbReference>
<dbReference type="Proteomes" id="UP001488838">
    <property type="component" value="Unassembled WGS sequence"/>
</dbReference>
<evidence type="ECO:0000256" key="3">
    <source>
        <dbReference type="ARBA" id="ARBA00023187"/>
    </source>
</evidence>
<feature type="compositionally biased region" description="Pro residues" evidence="5">
    <location>
        <begin position="151"/>
        <end position="165"/>
    </location>
</feature>
<dbReference type="PROSITE" id="PS50102">
    <property type="entry name" value="RRM"/>
    <property type="match status" value="1"/>
</dbReference>
<evidence type="ECO:0000313" key="7">
    <source>
        <dbReference type="EMBL" id="KAK7803721.1"/>
    </source>
</evidence>
<evidence type="ECO:0000259" key="6">
    <source>
        <dbReference type="PROSITE" id="PS50102"/>
    </source>
</evidence>
<accession>A0AAW0HPS3</accession>
<evidence type="ECO:0000256" key="1">
    <source>
        <dbReference type="ARBA" id="ARBA00022664"/>
    </source>
</evidence>
<dbReference type="InterPro" id="IPR012677">
    <property type="entry name" value="Nucleotide-bd_a/b_plait_sf"/>
</dbReference>
<keyword evidence="2 4" id="KW-0694">RNA-binding</keyword>
<evidence type="ECO:0000313" key="8">
    <source>
        <dbReference type="Proteomes" id="UP001488838"/>
    </source>
</evidence>
<dbReference type="InterPro" id="IPR000504">
    <property type="entry name" value="RRM_dom"/>
</dbReference>
<evidence type="ECO:0000256" key="2">
    <source>
        <dbReference type="ARBA" id="ARBA00022884"/>
    </source>
</evidence>
<dbReference type="SMART" id="SM00361">
    <property type="entry name" value="RRM_1"/>
    <property type="match status" value="1"/>
</dbReference>
<dbReference type="InterPro" id="IPR003954">
    <property type="entry name" value="RRM_euk-type"/>
</dbReference>
<feature type="compositionally biased region" description="Basic and acidic residues" evidence="5">
    <location>
        <begin position="62"/>
        <end position="80"/>
    </location>
</feature>
<dbReference type="GO" id="GO:0006397">
    <property type="term" value="P:mRNA processing"/>
    <property type="evidence" value="ECO:0007669"/>
    <property type="project" value="UniProtKB-KW"/>
</dbReference>
<keyword evidence="1" id="KW-0507">mRNA processing</keyword>
<keyword evidence="3" id="KW-0508">mRNA splicing</keyword>
<dbReference type="FunFam" id="3.30.70.330:FF:000119">
    <property type="entry name" value="RNA-binding motif protein, X chromosome"/>
    <property type="match status" value="1"/>
</dbReference>
<dbReference type="SMART" id="SM00360">
    <property type="entry name" value="RRM"/>
    <property type="match status" value="1"/>
</dbReference>
<dbReference type="EMBL" id="JBBHLL010000406">
    <property type="protein sequence ID" value="KAK7803721.1"/>
    <property type="molecule type" value="Genomic_DNA"/>
</dbReference>
<protein>
    <recommendedName>
        <fullName evidence="6">RRM domain-containing protein</fullName>
    </recommendedName>
</protein>
<proteinExistence type="predicted"/>
<feature type="domain" description="RRM" evidence="6">
    <location>
        <begin position="8"/>
        <end position="86"/>
    </location>
</feature>
<reference evidence="7 8" key="1">
    <citation type="journal article" date="2023" name="bioRxiv">
        <title>Conserved and derived expression patterns and positive selection on dental genes reveal complex evolutionary context of ever-growing rodent molars.</title>
        <authorList>
            <person name="Calamari Z.T."/>
            <person name="Song A."/>
            <person name="Cohen E."/>
            <person name="Akter M."/>
            <person name="Roy R.D."/>
            <person name="Hallikas O."/>
            <person name="Christensen M.M."/>
            <person name="Li P."/>
            <person name="Marangoni P."/>
            <person name="Jernvall J."/>
            <person name="Klein O.D."/>
        </authorList>
    </citation>
    <scope>NUCLEOTIDE SEQUENCE [LARGE SCALE GENOMIC DNA]</scope>
    <source>
        <strain evidence="7">V071</strain>
    </source>
</reference>
<dbReference type="GO" id="GO:0043226">
    <property type="term" value="C:organelle"/>
    <property type="evidence" value="ECO:0007669"/>
    <property type="project" value="UniProtKB-ARBA"/>
</dbReference>
<dbReference type="Gene3D" id="3.30.70.330">
    <property type="match status" value="1"/>
</dbReference>
<dbReference type="PANTHER" id="PTHR48034">
    <property type="entry name" value="TRANSFORMER-2 SEX-DETERMINING PROTEIN-RELATED"/>
    <property type="match status" value="1"/>
</dbReference>
<dbReference type="GO" id="GO:0003723">
    <property type="term" value="F:RNA binding"/>
    <property type="evidence" value="ECO:0007669"/>
    <property type="project" value="UniProtKB-UniRule"/>
</dbReference>
<name>A0AAW0HPS3_MYOGA</name>
<organism evidence="7 8">
    <name type="scientific">Myodes glareolus</name>
    <name type="common">Bank vole</name>
    <name type="synonym">Clethrionomys glareolus</name>
    <dbReference type="NCBI Taxonomy" id="447135"/>
    <lineage>
        <taxon>Eukaryota</taxon>
        <taxon>Metazoa</taxon>
        <taxon>Chordata</taxon>
        <taxon>Craniata</taxon>
        <taxon>Vertebrata</taxon>
        <taxon>Euteleostomi</taxon>
        <taxon>Mammalia</taxon>
        <taxon>Eutheria</taxon>
        <taxon>Euarchontoglires</taxon>
        <taxon>Glires</taxon>
        <taxon>Rodentia</taxon>
        <taxon>Myomorpha</taxon>
        <taxon>Muroidea</taxon>
        <taxon>Cricetidae</taxon>
        <taxon>Arvicolinae</taxon>
        <taxon>Myodes</taxon>
    </lineage>
</organism>
<evidence type="ECO:0000256" key="4">
    <source>
        <dbReference type="PROSITE-ProRule" id="PRU00176"/>
    </source>
</evidence>
<keyword evidence="8" id="KW-1185">Reference proteome</keyword>
<gene>
    <name evidence="7" type="ORF">U0070_011889</name>
</gene>
<dbReference type="InterPro" id="IPR050441">
    <property type="entry name" value="RBM"/>
</dbReference>
<sequence>MVEADRPGKLFIGGLNTETNEKALEAVFGKYGRIVEVLLMKDRETNKSRGFAFVTFESPADAKDAARDMNGKSLDGKAIKVEQATKPSFESSRRGLPPPPRSRGPPRGLRGGRGGSGGTRGPPSRGGHMDDGGYSMNFTMSSSRGPLPVKRGPPPPRSGAPPPKRSAPSGPVRSSSGLGGRGNCYMHCNLCRSHSTLLKLGMEPPCHVEEIVMEACLEGSPFPLAEMFICPQEMMDIPLKTAIQAETIQVLVMQEITYHHQEITLTVIMAIPVHVMTTPPEAIVIEMDMAGIVTIQIIQVEGPTEIHMRVMVTHVVLHLHEGPRHLMVEAVAMMITAAHVTDMVEVETVTQAAEVISTQVVVIALADKNEGFPLLWKGATLLHVIPTAVQAAEHQEVVAVEQADLIEGEAEADTRNKQNFWTKSPHSKKETKMERFCHKLPKDY</sequence>
<dbReference type="AlphaFoldDB" id="A0AAW0HPS3"/>
<feature type="region of interest" description="Disordered" evidence="5">
    <location>
        <begin position="62"/>
        <end position="178"/>
    </location>
</feature>
<feature type="compositionally biased region" description="Gly residues" evidence="5">
    <location>
        <begin position="109"/>
        <end position="120"/>
    </location>
</feature>
<comment type="caution">
    <text evidence="7">The sequence shown here is derived from an EMBL/GenBank/DDBJ whole genome shotgun (WGS) entry which is preliminary data.</text>
</comment>
<dbReference type="CDD" id="cd12382">
    <property type="entry name" value="RRM_RBMX_like"/>
    <property type="match status" value="1"/>
</dbReference>
<dbReference type="SUPFAM" id="SSF54928">
    <property type="entry name" value="RNA-binding domain, RBD"/>
    <property type="match status" value="1"/>
</dbReference>
<evidence type="ECO:0000256" key="5">
    <source>
        <dbReference type="SAM" id="MobiDB-lite"/>
    </source>
</evidence>